<dbReference type="Gene3D" id="3.20.70.20">
    <property type="match status" value="1"/>
</dbReference>
<accession>A0AAU9ECP4</accession>
<dbReference type="KEGG" id="hprf:HLPR_14650"/>
<dbReference type="EMBL" id="AP028654">
    <property type="protein sequence ID" value="BEP29134.1"/>
    <property type="molecule type" value="Genomic_DNA"/>
</dbReference>
<dbReference type="PIRSF" id="PIRSF028991">
    <property type="entry name" value="Glycl_rad_HI0521_prd"/>
    <property type="match status" value="1"/>
</dbReference>
<gene>
    <name evidence="1" type="ORF">HLPR_14650</name>
</gene>
<proteinExistence type="predicted"/>
<reference evidence="1 2" key="1">
    <citation type="submission" date="2023-08" db="EMBL/GenBank/DDBJ databases">
        <title>Helicovermis profunda gen. nov., sp. nov., a novel mesophilic, fermentative bacterium within the Bacillota from a deep-sea hydrothermal vent chimney.</title>
        <authorList>
            <person name="Miyazaki U."/>
            <person name="Mizutani D."/>
            <person name="Hashimoto Y."/>
            <person name="Tame A."/>
            <person name="Sawayama S."/>
            <person name="Miyazaki J."/>
            <person name="Takai K."/>
            <person name="Nakagawa S."/>
        </authorList>
    </citation>
    <scope>NUCLEOTIDE SEQUENCE [LARGE SCALE GENOMIC DNA]</scope>
    <source>
        <strain evidence="1 2">S502</strain>
    </source>
</reference>
<dbReference type="InterPro" id="IPR016905">
    <property type="entry name" value="Glycyl_radical_YjjI-like"/>
</dbReference>
<sequence>MNKILDIIKDPILTYEQKVLTLARAAEDSIDVLNISKEVQDLRDKDIICDLYEGHAPYRPRYIVPDYEKFLKQGSKFLKLEPTTSLEDAINNLIILYRHVPSISSFPVYIGNLDVLLNPFVKDDEKSFQAIKRFLKYIDRTITDSFCHANIGPLDTIAGRLILRAERELQDSIPNITIKYSKETSDDFAIDAINTALITAKPSFANDQMFRNDFKGDYAIVSCYNGLNIGGGSYSLVRLKMNKLAFTANDLDDFLESKLPTAANLMLEYLDERVRFLVEETPFFERNFLVKEGLIDINNFTAMFGMVGLAEAVNCFIENPKDKLQRFGHSVNADNIGIKIMDKLYEIVQEHKSKYLYGSNGHYLLHAQVGIDTDNSTSPGCRIPIGEEPEIHEHVLKAGIFHKYFPSGIGDIFSFDSTVKNNPNYVLDIIKGSFKNGMRYFSPYASDCDVIRITGYLVKISEIEKLREGEQVLRDTVALGMGSVINQHILDRKIRK</sequence>
<dbReference type="AlphaFoldDB" id="A0AAU9ECP4"/>
<dbReference type="Proteomes" id="UP001321786">
    <property type="component" value="Chromosome"/>
</dbReference>
<dbReference type="RefSeq" id="WP_338534802.1">
    <property type="nucleotide sequence ID" value="NZ_AP028654.1"/>
</dbReference>
<organism evidence="1 2">
    <name type="scientific">Helicovermis profundi</name>
    <dbReference type="NCBI Taxonomy" id="3065157"/>
    <lineage>
        <taxon>Bacteria</taxon>
        <taxon>Bacillati</taxon>
        <taxon>Bacillota</taxon>
        <taxon>Clostridia</taxon>
        <taxon>Helicovermis</taxon>
    </lineage>
</organism>
<evidence type="ECO:0000313" key="2">
    <source>
        <dbReference type="Proteomes" id="UP001321786"/>
    </source>
</evidence>
<name>A0AAU9ECP4_9FIRM</name>
<dbReference type="NCBIfam" id="TIGR04040">
    <property type="entry name" value="glycyl_YjjI"/>
    <property type="match status" value="1"/>
</dbReference>
<evidence type="ECO:0000313" key="1">
    <source>
        <dbReference type="EMBL" id="BEP29134.1"/>
    </source>
</evidence>
<dbReference type="SUPFAM" id="SSF51998">
    <property type="entry name" value="PFL-like glycyl radical enzymes"/>
    <property type="match status" value="1"/>
</dbReference>
<dbReference type="Pfam" id="PF11230">
    <property type="entry name" value="YjjI-like"/>
    <property type="match status" value="1"/>
</dbReference>
<protein>
    <submittedName>
        <fullName evidence="1">YjjI family glycine radical enzyme</fullName>
    </submittedName>
</protein>
<keyword evidence="2" id="KW-1185">Reference proteome</keyword>